<comment type="caution">
    <text evidence="1">The sequence shown here is derived from an EMBL/GenBank/DDBJ whole genome shotgun (WGS) entry which is preliminary data.</text>
</comment>
<reference evidence="1" key="1">
    <citation type="submission" date="2020-10" db="EMBL/GenBank/DDBJ databases">
        <title>Diversity and distribution of actinomycetes associated with coral in the coast of Hainan.</title>
        <authorList>
            <person name="Li F."/>
        </authorList>
    </citation>
    <scope>NUCLEOTIDE SEQUENCE</scope>
    <source>
        <strain evidence="1">HNM0983</strain>
    </source>
</reference>
<dbReference type="Proteomes" id="UP000598360">
    <property type="component" value="Unassembled WGS sequence"/>
</dbReference>
<gene>
    <name evidence="1" type="ORF">IQ251_08570</name>
</gene>
<name>A0A929B9W6_9PSEU</name>
<keyword evidence="2" id="KW-1185">Reference proteome</keyword>
<sequence length="71" mass="7547">MGDLASTVDEKLGKGFTDGQNVVRSAFSADLGHLAPGPGDAIPAVKEGLQETNKAFVQDDEQKPFDEQDRS</sequence>
<accession>A0A929B9W6</accession>
<dbReference type="EMBL" id="JADEYC010000014">
    <property type="protein sequence ID" value="MBE9374500.1"/>
    <property type="molecule type" value="Genomic_DNA"/>
</dbReference>
<evidence type="ECO:0000313" key="2">
    <source>
        <dbReference type="Proteomes" id="UP000598360"/>
    </source>
</evidence>
<proteinExistence type="predicted"/>
<evidence type="ECO:0000313" key="1">
    <source>
        <dbReference type="EMBL" id="MBE9374500.1"/>
    </source>
</evidence>
<protein>
    <submittedName>
        <fullName evidence="1">Uncharacterized protein</fullName>
    </submittedName>
</protein>
<organism evidence="1 2">
    <name type="scientific">Saccharopolyspora montiporae</name>
    <dbReference type="NCBI Taxonomy" id="2781240"/>
    <lineage>
        <taxon>Bacteria</taxon>
        <taxon>Bacillati</taxon>
        <taxon>Actinomycetota</taxon>
        <taxon>Actinomycetes</taxon>
        <taxon>Pseudonocardiales</taxon>
        <taxon>Pseudonocardiaceae</taxon>
        <taxon>Saccharopolyspora</taxon>
    </lineage>
</organism>
<dbReference type="RefSeq" id="WP_193927953.1">
    <property type="nucleotide sequence ID" value="NZ_JADEYC010000014.1"/>
</dbReference>
<dbReference type="AlphaFoldDB" id="A0A929B9W6"/>